<comment type="caution">
    <text evidence="2">The sequence shown here is derived from an EMBL/GenBank/DDBJ whole genome shotgun (WGS) entry which is preliminary data.</text>
</comment>
<dbReference type="AlphaFoldDB" id="A0A0F2M7V4"/>
<gene>
    <name evidence="2" type="ORF">SPSK_10941</name>
</gene>
<feature type="compositionally biased region" description="Basic residues" evidence="1">
    <location>
        <begin position="56"/>
        <end position="67"/>
    </location>
</feature>
<evidence type="ECO:0000313" key="2">
    <source>
        <dbReference type="EMBL" id="KJR84256.1"/>
    </source>
</evidence>
<reference evidence="2 3" key="1">
    <citation type="journal article" date="2014" name="BMC Genomics">
        <title>Comparative genomics of the major fungal agents of human and animal Sporotrichosis: Sporothrix schenckii and Sporothrix brasiliensis.</title>
        <authorList>
            <person name="Teixeira M.M."/>
            <person name="de Almeida L.G."/>
            <person name="Kubitschek-Barreira P."/>
            <person name="Alves F.L."/>
            <person name="Kioshima E.S."/>
            <person name="Abadio A.K."/>
            <person name="Fernandes L."/>
            <person name="Derengowski L.S."/>
            <person name="Ferreira K.S."/>
            <person name="Souza R.C."/>
            <person name="Ruiz J.C."/>
            <person name="de Andrade N.C."/>
            <person name="Paes H.C."/>
            <person name="Nicola A.M."/>
            <person name="Albuquerque P."/>
            <person name="Gerber A.L."/>
            <person name="Martins V.P."/>
            <person name="Peconick L.D."/>
            <person name="Neto A.V."/>
            <person name="Chaucanez C.B."/>
            <person name="Silva P.A."/>
            <person name="Cunha O.L."/>
            <person name="de Oliveira F.F."/>
            <person name="dos Santos T.C."/>
            <person name="Barros A.L."/>
            <person name="Soares M.A."/>
            <person name="de Oliveira L.M."/>
            <person name="Marini M.M."/>
            <person name="Villalobos-Duno H."/>
            <person name="Cunha M.M."/>
            <person name="de Hoog S."/>
            <person name="da Silveira J.F."/>
            <person name="Henrissat B."/>
            <person name="Nino-Vega G.A."/>
            <person name="Cisalpino P.S."/>
            <person name="Mora-Montes H.M."/>
            <person name="Almeida S.R."/>
            <person name="Stajich J.E."/>
            <person name="Lopes-Bezerra L.M."/>
            <person name="Vasconcelos A.T."/>
            <person name="Felipe M.S."/>
        </authorList>
    </citation>
    <scope>NUCLEOTIDE SEQUENCE [LARGE SCALE GENOMIC DNA]</scope>
    <source>
        <strain evidence="2 3">1099-18</strain>
    </source>
</reference>
<dbReference type="EMBL" id="AXCR01000007">
    <property type="protein sequence ID" value="KJR84256.1"/>
    <property type="molecule type" value="Genomic_DNA"/>
</dbReference>
<evidence type="ECO:0000313" key="3">
    <source>
        <dbReference type="Proteomes" id="UP000033710"/>
    </source>
</evidence>
<dbReference type="VEuPathDB" id="FungiDB:SPSK_10941"/>
<dbReference type="KEGG" id="ssck:SPSK_10941"/>
<organism evidence="2 3">
    <name type="scientific">Sporothrix schenckii 1099-18</name>
    <dbReference type="NCBI Taxonomy" id="1397361"/>
    <lineage>
        <taxon>Eukaryota</taxon>
        <taxon>Fungi</taxon>
        <taxon>Dikarya</taxon>
        <taxon>Ascomycota</taxon>
        <taxon>Pezizomycotina</taxon>
        <taxon>Sordariomycetes</taxon>
        <taxon>Sordariomycetidae</taxon>
        <taxon>Ophiostomatales</taxon>
        <taxon>Ophiostomataceae</taxon>
        <taxon>Sporothrix</taxon>
    </lineage>
</organism>
<dbReference type="RefSeq" id="XP_016586932.1">
    <property type="nucleotide sequence ID" value="XM_016737171.1"/>
</dbReference>
<dbReference type="GeneID" id="27672448"/>
<dbReference type="Proteomes" id="UP000033710">
    <property type="component" value="Unassembled WGS sequence"/>
</dbReference>
<accession>A0A0F2M7V4</accession>
<proteinExistence type="predicted"/>
<reference evidence="2 3" key="2">
    <citation type="journal article" date="2015" name="Eukaryot. Cell">
        <title>Asexual propagation of a virulent clone complex in a human and feline outbreak of sporotrichosis.</title>
        <authorList>
            <person name="Teixeira Mde M."/>
            <person name="Rodrigues A.M."/>
            <person name="Tsui C.K."/>
            <person name="de Almeida L.G."/>
            <person name="Van Diepeningen A.D."/>
            <person name="van den Ende B.G."/>
            <person name="Fernandes G.F."/>
            <person name="Kano R."/>
            <person name="Hamelin R.C."/>
            <person name="Lopes-Bezerra L.M."/>
            <person name="Vasconcelos A.T."/>
            <person name="de Hoog S."/>
            <person name="de Camargo Z.P."/>
            <person name="Felipe M.S."/>
        </authorList>
    </citation>
    <scope>NUCLEOTIDE SEQUENCE [LARGE SCALE GENOMIC DNA]</scope>
    <source>
        <strain evidence="2 3">1099-18</strain>
    </source>
</reference>
<evidence type="ECO:0000256" key="1">
    <source>
        <dbReference type="SAM" id="MobiDB-lite"/>
    </source>
</evidence>
<name>A0A0F2M7V4_SPOSC</name>
<feature type="region of interest" description="Disordered" evidence="1">
    <location>
        <begin position="47"/>
        <end position="76"/>
    </location>
</feature>
<sequence>MTMPLTNTRREKDFLRPMFLALSPLFLVCGLPWAWAWVWAWVAKAPSPISNNERPKWRRSNKNKNHYRKSEGLPEL</sequence>
<protein>
    <submittedName>
        <fullName evidence="2">Uncharacterized protein</fullName>
    </submittedName>
</protein>